<accession>A0ABT1BYJ1</accession>
<protein>
    <submittedName>
        <fullName evidence="3">Transposase</fullName>
    </submittedName>
</protein>
<evidence type="ECO:0000259" key="2">
    <source>
        <dbReference type="Pfam" id="PF01610"/>
    </source>
</evidence>
<dbReference type="PANTHER" id="PTHR33498:SF1">
    <property type="entry name" value="TRANSPOSASE FOR INSERTION SEQUENCE ELEMENT IS1557"/>
    <property type="match status" value="1"/>
</dbReference>
<dbReference type="InterPro" id="IPR047951">
    <property type="entry name" value="Transpos_ISL3"/>
</dbReference>
<comment type="caution">
    <text evidence="3">The sequence shown here is derived from an EMBL/GenBank/DDBJ whole genome shotgun (WGS) entry which is preliminary data.</text>
</comment>
<dbReference type="RefSeq" id="WP_252761512.1">
    <property type="nucleotide sequence ID" value="NZ_JAMXLY010000041.1"/>
</dbReference>
<gene>
    <name evidence="3" type="ORF">NG821_09950</name>
</gene>
<evidence type="ECO:0000313" key="4">
    <source>
        <dbReference type="Proteomes" id="UP001204015"/>
    </source>
</evidence>
<feature type="domain" description="Transposase IS204/IS1001/IS1096/IS1165 DDE" evidence="2">
    <location>
        <begin position="56"/>
        <end position="352"/>
    </location>
</feature>
<sequence length="358" mass="42139">MDTSPVTARSLEPYYKINGDRLERSYKDYLSDFRQWEQKPHASDWILLEKNMGPRLSIDETSLQEDLFTILSNKDGHGRRGTVIAAVRGTKASEVIRILMQIPQEKRIEVREVTMDFSDSMYSIVSAVFPNATIVIDCFHIIKRCGDAVEEIRLRSKREAIKDQRKKQAEFRNKLEQRVKQRKYYRKKHPRRYKGRKRGRKPIRLNERFKPEILDNGDTGVELLTRSRGLLRVSRNNWSDTQKIRAGLLFSLYPKIKEAYNLVDSLRNVFRMKTLDRVNARNRLHEWYQKVAGCSLREVKSARDAVRFKEEEVLNYFINRSTNAAAESLNSKLKRFRAQLHGVSDLPFFMYRVSLIFG</sequence>
<reference evidence="3 4" key="1">
    <citation type="submission" date="2022-06" db="EMBL/GenBank/DDBJ databases">
        <title>A taxonomic note on the genus Prevotella: Description of four novel genera and emended description of the genera Hallella and Xylanibacter.</title>
        <authorList>
            <person name="Hitch T.C.A."/>
        </authorList>
    </citation>
    <scope>NUCLEOTIDE SEQUENCE [LARGE SCALE GENOMIC DNA]</scope>
    <source>
        <strain evidence="3 4">DSM 100619</strain>
    </source>
</reference>
<dbReference type="PANTHER" id="PTHR33498">
    <property type="entry name" value="TRANSPOSASE FOR INSERTION SEQUENCE ELEMENT IS1557"/>
    <property type="match status" value="1"/>
</dbReference>
<dbReference type="EMBL" id="JAMXLY010000041">
    <property type="protein sequence ID" value="MCO6026157.1"/>
    <property type="molecule type" value="Genomic_DNA"/>
</dbReference>
<organism evidence="3 4">
    <name type="scientific">Segatella cerevisiae</name>
    <dbReference type="NCBI Taxonomy" id="2053716"/>
    <lineage>
        <taxon>Bacteria</taxon>
        <taxon>Pseudomonadati</taxon>
        <taxon>Bacteroidota</taxon>
        <taxon>Bacteroidia</taxon>
        <taxon>Bacteroidales</taxon>
        <taxon>Prevotellaceae</taxon>
        <taxon>Segatella</taxon>
    </lineage>
</organism>
<evidence type="ECO:0000313" key="3">
    <source>
        <dbReference type="EMBL" id="MCO6026157.1"/>
    </source>
</evidence>
<dbReference type="Pfam" id="PF01610">
    <property type="entry name" value="DDE_Tnp_ISL3"/>
    <property type="match status" value="1"/>
</dbReference>
<proteinExistence type="predicted"/>
<feature type="compositionally biased region" description="Basic residues" evidence="1">
    <location>
        <begin position="180"/>
        <end position="199"/>
    </location>
</feature>
<dbReference type="Proteomes" id="UP001204015">
    <property type="component" value="Unassembled WGS sequence"/>
</dbReference>
<name>A0ABT1BYJ1_9BACT</name>
<evidence type="ECO:0000256" key="1">
    <source>
        <dbReference type="SAM" id="MobiDB-lite"/>
    </source>
</evidence>
<keyword evidence="4" id="KW-1185">Reference proteome</keyword>
<dbReference type="InterPro" id="IPR002560">
    <property type="entry name" value="Transposase_DDE"/>
</dbReference>
<feature type="region of interest" description="Disordered" evidence="1">
    <location>
        <begin position="178"/>
        <end position="199"/>
    </location>
</feature>